<protein>
    <recommendedName>
        <fullName evidence="2">Protein containing DUF779</fullName>
    </recommendedName>
</protein>
<organism evidence="1">
    <name type="scientific">mine drainage metagenome</name>
    <dbReference type="NCBI Taxonomy" id="410659"/>
    <lineage>
        <taxon>unclassified sequences</taxon>
        <taxon>metagenomes</taxon>
        <taxon>ecological metagenomes</taxon>
    </lineage>
</organism>
<gene>
    <name evidence="1" type="ORF">GALL_445560</name>
</gene>
<dbReference type="Pfam" id="PF05610">
    <property type="entry name" value="DUF779"/>
    <property type="match status" value="1"/>
</dbReference>
<reference evidence="1" key="1">
    <citation type="submission" date="2016-10" db="EMBL/GenBank/DDBJ databases">
        <title>Sequence of Gallionella enrichment culture.</title>
        <authorList>
            <person name="Poehlein A."/>
            <person name="Muehling M."/>
            <person name="Daniel R."/>
        </authorList>
    </citation>
    <scope>NUCLEOTIDE SEQUENCE</scope>
</reference>
<sequence length="127" mass="14001">MVERVSATPAALELIRLLVGKHGPVMFFQAGGCCENSAPLCYPRGEFKLSPNDVYLGEVGGAPYHMGHRDFEFWQNTHLIVDVVDGRSGTFALDGPENKTFICRSRLFTDEELATLETQPPSAGQDR</sequence>
<dbReference type="AlphaFoldDB" id="A0A1J5Q1B2"/>
<proteinExistence type="predicted"/>
<dbReference type="PIRSF" id="PIRSF009151">
    <property type="entry name" value="DUF779"/>
    <property type="match status" value="1"/>
</dbReference>
<name>A0A1J5Q1B2_9ZZZZ</name>
<comment type="caution">
    <text evidence="1">The sequence shown here is derived from an EMBL/GenBank/DDBJ whole genome shotgun (WGS) entry which is preliminary data.</text>
</comment>
<accession>A0A1J5Q1B2</accession>
<evidence type="ECO:0008006" key="2">
    <source>
        <dbReference type="Google" id="ProtNLM"/>
    </source>
</evidence>
<dbReference type="EMBL" id="MLJW01002731">
    <property type="protein sequence ID" value="OIQ73807.1"/>
    <property type="molecule type" value="Genomic_DNA"/>
</dbReference>
<evidence type="ECO:0000313" key="1">
    <source>
        <dbReference type="EMBL" id="OIQ73807.1"/>
    </source>
</evidence>
<dbReference type="InterPro" id="IPR008497">
    <property type="entry name" value="DUF779"/>
</dbReference>